<feature type="transmembrane region" description="Helical" evidence="6">
    <location>
        <begin position="289"/>
        <end position="308"/>
    </location>
</feature>
<keyword evidence="2" id="KW-0813">Transport</keyword>
<dbReference type="Proteomes" id="UP000290253">
    <property type="component" value="Unassembled WGS sequence"/>
</dbReference>
<feature type="transmembrane region" description="Helical" evidence="6">
    <location>
        <begin position="208"/>
        <end position="230"/>
    </location>
</feature>
<dbReference type="OrthoDB" id="9812221at2"/>
<evidence type="ECO:0000256" key="6">
    <source>
        <dbReference type="SAM" id="Phobius"/>
    </source>
</evidence>
<feature type="transmembrane region" description="Helical" evidence="6">
    <location>
        <begin position="82"/>
        <end position="105"/>
    </location>
</feature>
<dbReference type="InterPro" id="IPR036259">
    <property type="entry name" value="MFS_trans_sf"/>
</dbReference>
<protein>
    <submittedName>
        <fullName evidence="8">MFS transporter</fullName>
    </submittedName>
</protein>
<feature type="transmembrane region" description="Helical" evidence="6">
    <location>
        <begin position="58"/>
        <end position="76"/>
    </location>
</feature>
<gene>
    <name evidence="8" type="ORF">ESZ00_11415</name>
</gene>
<keyword evidence="9" id="KW-1185">Reference proteome</keyword>
<keyword evidence="5 6" id="KW-0472">Membrane</keyword>
<evidence type="ECO:0000259" key="7">
    <source>
        <dbReference type="PROSITE" id="PS50850"/>
    </source>
</evidence>
<dbReference type="GO" id="GO:0016020">
    <property type="term" value="C:membrane"/>
    <property type="evidence" value="ECO:0007669"/>
    <property type="project" value="UniProtKB-SubCell"/>
</dbReference>
<comment type="subcellular location">
    <subcellularLocation>
        <location evidence="1">Membrane</location>
        <topology evidence="1">Multi-pass membrane protein</topology>
    </subcellularLocation>
</comment>
<evidence type="ECO:0000256" key="1">
    <source>
        <dbReference type="ARBA" id="ARBA00004141"/>
    </source>
</evidence>
<proteinExistence type="predicted"/>
<evidence type="ECO:0000256" key="2">
    <source>
        <dbReference type="ARBA" id="ARBA00022448"/>
    </source>
</evidence>
<dbReference type="SUPFAM" id="SSF103473">
    <property type="entry name" value="MFS general substrate transporter"/>
    <property type="match status" value="1"/>
</dbReference>
<organism evidence="8 9">
    <name type="scientific">Silvibacterium dinghuense</name>
    <dbReference type="NCBI Taxonomy" id="1560006"/>
    <lineage>
        <taxon>Bacteria</taxon>
        <taxon>Pseudomonadati</taxon>
        <taxon>Acidobacteriota</taxon>
        <taxon>Terriglobia</taxon>
        <taxon>Terriglobales</taxon>
        <taxon>Acidobacteriaceae</taxon>
        <taxon>Silvibacterium</taxon>
    </lineage>
</organism>
<feature type="transmembrane region" description="Helical" evidence="6">
    <location>
        <begin position="251"/>
        <end position="269"/>
    </location>
</feature>
<dbReference type="Gene3D" id="1.20.1250.20">
    <property type="entry name" value="MFS general substrate transporter like domains"/>
    <property type="match status" value="1"/>
</dbReference>
<feature type="transmembrane region" description="Helical" evidence="6">
    <location>
        <begin position="315"/>
        <end position="338"/>
    </location>
</feature>
<dbReference type="AlphaFoldDB" id="A0A4Q1SEM7"/>
<feature type="transmembrane region" description="Helical" evidence="6">
    <location>
        <begin position="146"/>
        <end position="164"/>
    </location>
</feature>
<accession>A0A4Q1SEM7</accession>
<feature type="transmembrane region" description="Helical" evidence="6">
    <location>
        <begin position="30"/>
        <end position="51"/>
    </location>
</feature>
<comment type="caution">
    <text evidence="8">The sequence shown here is derived from an EMBL/GenBank/DDBJ whole genome shotgun (WGS) entry which is preliminary data.</text>
</comment>
<dbReference type="InterPro" id="IPR011701">
    <property type="entry name" value="MFS"/>
</dbReference>
<keyword evidence="4 6" id="KW-1133">Transmembrane helix</keyword>
<dbReference type="PANTHER" id="PTHR42718">
    <property type="entry name" value="MAJOR FACILITATOR SUPERFAMILY MULTIDRUG TRANSPORTER MFSC"/>
    <property type="match status" value="1"/>
</dbReference>
<dbReference type="Pfam" id="PF07690">
    <property type="entry name" value="MFS_1"/>
    <property type="match status" value="1"/>
</dbReference>
<name>A0A4Q1SEM7_9BACT</name>
<evidence type="ECO:0000256" key="4">
    <source>
        <dbReference type="ARBA" id="ARBA00022989"/>
    </source>
</evidence>
<feature type="transmembrane region" description="Helical" evidence="6">
    <location>
        <begin position="465"/>
        <end position="491"/>
    </location>
</feature>
<reference evidence="8 9" key="1">
    <citation type="journal article" date="2016" name="Int. J. Syst. Evol. Microbiol.">
        <title>Acidipila dinghuensis sp. nov., an acidobacterium isolated from forest soil.</title>
        <authorList>
            <person name="Jiang Y.W."/>
            <person name="Wang J."/>
            <person name="Chen M.H."/>
            <person name="Lv Y.Y."/>
            <person name="Qiu L.H."/>
        </authorList>
    </citation>
    <scope>NUCLEOTIDE SEQUENCE [LARGE SCALE GENOMIC DNA]</scope>
    <source>
        <strain evidence="8 9">DHOF10</strain>
    </source>
</reference>
<evidence type="ECO:0000256" key="3">
    <source>
        <dbReference type="ARBA" id="ARBA00022692"/>
    </source>
</evidence>
<feature type="transmembrane region" description="Helical" evidence="6">
    <location>
        <begin position="112"/>
        <end position="134"/>
    </location>
</feature>
<evidence type="ECO:0000256" key="5">
    <source>
        <dbReference type="ARBA" id="ARBA00023136"/>
    </source>
</evidence>
<dbReference type="EMBL" id="SDMK01000002">
    <property type="protein sequence ID" value="RXS95734.1"/>
    <property type="molecule type" value="Genomic_DNA"/>
</dbReference>
<evidence type="ECO:0000313" key="9">
    <source>
        <dbReference type="Proteomes" id="UP000290253"/>
    </source>
</evidence>
<dbReference type="InterPro" id="IPR020846">
    <property type="entry name" value="MFS_dom"/>
</dbReference>
<dbReference type="PANTHER" id="PTHR42718:SF9">
    <property type="entry name" value="MAJOR FACILITATOR SUPERFAMILY MULTIDRUG TRANSPORTER MFSC"/>
    <property type="match status" value="1"/>
</dbReference>
<sequence length="508" mass="54620">MISTCQGRLLSVGLADLRGAMHLGFDEASWMGTAFNAAMMFIGPFSVYLGGLLGPRRVLLSAAVMFTVLMLVLPLVHGLTPVLIMLVLAGLTAGTFYPLTLSFVLRSLPMRYILLGIAMYAIDIVFTTDASTALEAFYMDHFSWRWIFWNGALLTPLMIALLHYGMPHQPLPEADPGKPRVNWRGFLYASLGAALIYIALDQGQRLNWFHSGTIVACFVSGAFLAGAAAVRHFVLPNPLINFQFLWRRNTLLLSLVLVSFRFVMLATVVSIPNFLGSIQGYLPLQTGRVLLWVGLPQFLLGLGAMALMRWVDPRLLLGAGFGLVGLACVMNAQLTSVWSGSSFVMTQVVMAVGLPLAFNAMVGSLILELINTGALKRPIDTLTFAGYFQTVRLMGGELGATMMGRFLSVREQFHSNILGLGVNSGSSITVHRLLALRAGILSQSAGTATARAGVLLAAEVKKQALTLAVADSFALIACCCVVCLVAVSAMAKVPVPYRKVIAADAKAA</sequence>
<keyword evidence="3 6" id="KW-0812">Transmembrane</keyword>
<dbReference type="PROSITE" id="PS50850">
    <property type="entry name" value="MFS"/>
    <property type="match status" value="1"/>
</dbReference>
<feature type="transmembrane region" description="Helical" evidence="6">
    <location>
        <begin position="344"/>
        <end position="367"/>
    </location>
</feature>
<feature type="transmembrane region" description="Helical" evidence="6">
    <location>
        <begin position="185"/>
        <end position="202"/>
    </location>
</feature>
<feature type="domain" description="Major facilitator superfamily (MFS) profile" evidence="7">
    <location>
        <begin position="1"/>
        <end position="450"/>
    </location>
</feature>
<evidence type="ECO:0000313" key="8">
    <source>
        <dbReference type="EMBL" id="RXS95734.1"/>
    </source>
</evidence>
<dbReference type="GO" id="GO:0022857">
    <property type="term" value="F:transmembrane transporter activity"/>
    <property type="evidence" value="ECO:0007669"/>
    <property type="project" value="InterPro"/>
</dbReference>